<evidence type="ECO:0000256" key="10">
    <source>
        <dbReference type="ARBA" id="ARBA00022840"/>
    </source>
</evidence>
<feature type="binding site" evidence="14">
    <location>
        <position position="151"/>
    </location>
    <ligand>
        <name>ATP</name>
        <dbReference type="ChEBI" id="CHEBI:30616"/>
    </ligand>
</feature>
<dbReference type="PANTHER" id="PTHR17490:SF16">
    <property type="entry name" value="THREONYLCARBAMOYL-AMP SYNTHASE"/>
    <property type="match status" value="1"/>
</dbReference>
<evidence type="ECO:0000259" key="15">
    <source>
        <dbReference type="PROSITE" id="PS51163"/>
    </source>
</evidence>
<evidence type="ECO:0000256" key="12">
    <source>
        <dbReference type="ARBA" id="ARBA00048366"/>
    </source>
</evidence>
<evidence type="ECO:0000313" key="16">
    <source>
        <dbReference type="EMBL" id="CAA9298995.1"/>
    </source>
</evidence>
<name>A0A6J4K9J3_9BACT</name>
<dbReference type="PANTHER" id="PTHR17490">
    <property type="entry name" value="SUA5"/>
    <property type="match status" value="1"/>
</dbReference>
<comment type="function">
    <text evidence="13">Required for the formation of a threonylcarbamoyl group on adenosine at position 37 (t(6)A37) in tRNAs that read codons beginning with adenine.</text>
</comment>
<evidence type="ECO:0000256" key="8">
    <source>
        <dbReference type="ARBA" id="ARBA00022695"/>
    </source>
</evidence>
<sequence length="348" mass="36326">MKILSIDPAAPEAGDLGAAVDALRAGGLVAFPTETVYGLGANALDPAAVARIFAAKGRPEYNPIIVHAANTEAARELTSEWPLAAARLADAFWPGPLTLILPKAPHVLDALTAGLPNVALRVPAHPVAQALLAAAGLPLAAPSANRSTEVSPTTAEHVVRSLGEAVDVVVDGGPCPVGIESTVVSLASATPTILRPGSITQDDISAVIGVVLMAEGEKERPGAALPSPGQMDRHYAPRAELRLIDPERSGLVALLEAVPGLDAYLPVRIDGRTYDEKTAVLAYSSAEYPGARVVRMPQEAAGYATNLYAMLHELDAQGYQRILVERVPDEPEWAGVRDRLQRASQGSA</sequence>
<dbReference type="InterPro" id="IPR017945">
    <property type="entry name" value="DHBP_synth_RibB-like_a/b_dom"/>
</dbReference>
<keyword evidence="6 13" id="KW-0808">Transferase</keyword>
<feature type="domain" description="YrdC-like" evidence="15">
    <location>
        <begin position="13"/>
        <end position="199"/>
    </location>
</feature>
<feature type="binding site" evidence="14">
    <location>
        <position position="58"/>
    </location>
    <ligand>
        <name>ATP</name>
        <dbReference type="ChEBI" id="CHEBI:30616"/>
    </ligand>
</feature>
<dbReference type="InterPro" id="IPR005145">
    <property type="entry name" value="Sua5_C"/>
</dbReference>
<dbReference type="AlphaFoldDB" id="A0A6J4K9J3"/>
<evidence type="ECO:0000256" key="4">
    <source>
        <dbReference type="ARBA" id="ARBA00015492"/>
    </source>
</evidence>
<feature type="binding site" evidence="14">
    <location>
        <position position="62"/>
    </location>
    <ligand>
        <name>ATP</name>
        <dbReference type="ChEBI" id="CHEBI:30616"/>
    </ligand>
</feature>
<dbReference type="SUPFAM" id="SSF55821">
    <property type="entry name" value="YrdC/RibB"/>
    <property type="match status" value="1"/>
</dbReference>
<dbReference type="Pfam" id="PF01300">
    <property type="entry name" value="Sua5_yciO_yrdC"/>
    <property type="match status" value="1"/>
</dbReference>
<feature type="binding site" evidence="14">
    <location>
        <position position="121"/>
    </location>
    <ligand>
        <name>L-threonine</name>
        <dbReference type="ChEBI" id="CHEBI:57926"/>
    </ligand>
</feature>
<feature type="binding site" evidence="14">
    <location>
        <position position="67"/>
    </location>
    <ligand>
        <name>L-threonine</name>
        <dbReference type="ChEBI" id="CHEBI:57926"/>
    </ligand>
</feature>
<feature type="binding site" evidence="14">
    <location>
        <position position="143"/>
    </location>
    <ligand>
        <name>ATP</name>
        <dbReference type="ChEBI" id="CHEBI:30616"/>
    </ligand>
</feature>
<dbReference type="Pfam" id="PF03481">
    <property type="entry name" value="Sua5_C"/>
    <property type="match status" value="1"/>
</dbReference>
<comment type="similarity">
    <text evidence="2 13">Belongs to the SUA5 family.</text>
</comment>
<dbReference type="PIRSF" id="PIRSF004930">
    <property type="entry name" value="Tln_factor_SUA5"/>
    <property type="match status" value="1"/>
</dbReference>
<gene>
    <name evidence="16" type="ORF">AVDCRST_MAG68-206</name>
</gene>
<feature type="binding site" evidence="14">
    <location>
        <position position="181"/>
    </location>
    <ligand>
        <name>L-threonine</name>
        <dbReference type="ChEBI" id="CHEBI:57926"/>
    </ligand>
</feature>
<proteinExistence type="inferred from homology"/>
<keyword evidence="8 13" id="KW-0548">Nucleotidyltransferase</keyword>
<dbReference type="InterPro" id="IPR006070">
    <property type="entry name" value="Sua5-like_dom"/>
</dbReference>
<evidence type="ECO:0000256" key="5">
    <source>
        <dbReference type="ARBA" id="ARBA00022490"/>
    </source>
</evidence>
<dbReference type="EC" id="2.7.7.87" evidence="3 13"/>
<dbReference type="GO" id="GO:0008033">
    <property type="term" value="P:tRNA processing"/>
    <property type="evidence" value="ECO:0007669"/>
    <property type="project" value="UniProtKB-KW"/>
</dbReference>
<feature type="binding site" evidence="14">
    <location>
        <position position="235"/>
    </location>
    <ligand>
        <name>ATP</name>
        <dbReference type="ChEBI" id="CHEBI:30616"/>
    </ligand>
</feature>
<dbReference type="GO" id="GO:0000049">
    <property type="term" value="F:tRNA binding"/>
    <property type="evidence" value="ECO:0007669"/>
    <property type="project" value="TreeGrafter"/>
</dbReference>
<evidence type="ECO:0000256" key="14">
    <source>
        <dbReference type="PIRSR" id="PIRSR004930-1"/>
    </source>
</evidence>
<evidence type="ECO:0000256" key="11">
    <source>
        <dbReference type="ARBA" id="ARBA00029774"/>
    </source>
</evidence>
<accession>A0A6J4K9J3</accession>
<dbReference type="Gene3D" id="3.40.50.11030">
    <property type="entry name" value="Threonylcarbamoyl-AMP synthase, C-terminal domain"/>
    <property type="match status" value="1"/>
</dbReference>
<dbReference type="InterPro" id="IPR050156">
    <property type="entry name" value="TC-AMP_synthase_SUA5"/>
</dbReference>
<dbReference type="GO" id="GO:0005737">
    <property type="term" value="C:cytoplasm"/>
    <property type="evidence" value="ECO:0007669"/>
    <property type="project" value="UniProtKB-SubCell"/>
</dbReference>
<evidence type="ECO:0000256" key="6">
    <source>
        <dbReference type="ARBA" id="ARBA00022679"/>
    </source>
</evidence>
<reference evidence="16" key="1">
    <citation type="submission" date="2020-02" db="EMBL/GenBank/DDBJ databases">
        <authorList>
            <person name="Meier V. D."/>
        </authorList>
    </citation>
    <scope>NUCLEOTIDE SEQUENCE</scope>
    <source>
        <strain evidence="16">AVDCRST_MAG68</strain>
    </source>
</reference>
<evidence type="ECO:0000256" key="7">
    <source>
        <dbReference type="ARBA" id="ARBA00022694"/>
    </source>
</evidence>
<comment type="catalytic activity">
    <reaction evidence="12 13">
        <text>L-threonine + hydrogencarbonate + ATP = L-threonylcarbamoyladenylate + diphosphate + H2O</text>
        <dbReference type="Rhea" id="RHEA:36407"/>
        <dbReference type="ChEBI" id="CHEBI:15377"/>
        <dbReference type="ChEBI" id="CHEBI:17544"/>
        <dbReference type="ChEBI" id="CHEBI:30616"/>
        <dbReference type="ChEBI" id="CHEBI:33019"/>
        <dbReference type="ChEBI" id="CHEBI:57926"/>
        <dbReference type="ChEBI" id="CHEBI:73682"/>
        <dbReference type="EC" id="2.7.7.87"/>
    </reaction>
</comment>
<keyword evidence="9 13" id="KW-0547">Nucleotide-binding</keyword>
<dbReference type="FunFam" id="3.90.870.10:FF:000009">
    <property type="entry name" value="Threonylcarbamoyl-AMP synthase, putative"/>
    <property type="match status" value="1"/>
</dbReference>
<keyword evidence="10 13" id="KW-0067">ATP-binding</keyword>
<dbReference type="PROSITE" id="PS51163">
    <property type="entry name" value="YRDC"/>
    <property type="match status" value="1"/>
</dbReference>
<feature type="binding site" evidence="14">
    <location>
        <position position="195"/>
    </location>
    <ligand>
        <name>ATP</name>
        <dbReference type="ChEBI" id="CHEBI:30616"/>
    </ligand>
</feature>
<evidence type="ECO:0000256" key="1">
    <source>
        <dbReference type="ARBA" id="ARBA00004496"/>
    </source>
</evidence>
<evidence type="ECO:0000256" key="9">
    <source>
        <dbReference type="ARBA" id="ARBA00022741"/>
    </source>
</evidence>
<feature type="binding site" evidence="14">
    <location>
        <position position="141"/>
    </location>
    <ligand>
        <name>L-threonine</name>
        <dbReference type="ChEBI" id="CHEBI:57926"/>
    </ligand>
</feature>
<dbReference type="InterPro" id="IPR038385">
    <property type="entry name" value="Sua5/YwlC_C"/>
</dbReference>
<protein>
    <recommendedName>
        <fullName evidence="4 13">Threonylcarbamoyl-AMP synthase</fullName>
        <shortName evidence="13">TC-AMP synthase</shortName>
        <ecNumber evidence="3 13">2.7.7.87</ecNumber>
    </recommendedName>
    <alternativeName>
        <fullName evidence="11 13">L-threonylcarbamoyladenylate synthase</fullName>
    </alternativeName>
</protein>
<dbReference type="EMBL" id="CADCTW010000019">
    <property type="protein sequence ID" value="CAA9298995.1"/>
    <property type="molecule type" value="Genomic_DNA"/>
</dbReference>
<dbReference type="Gene3D" id="3.90.870.10">
    <property type="entry name" value="DHBP synthase"/>
    <property type="match status" value="1"/>
</dbReference>
<dbReference type="InterPro" id="IPR010923">
    <property type="entry name" value="T(6)A37_SUA5"/>
</dbReference>
<dbReference type="GO" id="GO:0003725">
    <property type="term" value="F:double-stranded RNA binding"/>
    <property type="evidence" value="ECO:0007669"/>
    <property type="project" value="UniProtKB-UniRule"/>
</dbReference>
<comment type="subcellular location">
    <subcellularLocation>
        <location evidence="1 13">Cytoplasm</location>
    </subcellularLocation>
</comment>
<keyword evidence="7 13" id="KW-0819">tRNA processing</keyword>
<evidence type="ECO:0000256" key="3">
    <source>
        <dbReference type="ARBA" id="ARBA00012584"/>
    </source>
</evidence>
<dbReference type="GO" id="GO:0006450">
    <property type="term" value="P:regulation of translational fidelity"/>
    <property type="evidence" value="ECO:0007669"/>
    <property type="project" value="TreeGrafter"/>
</dbReference>
<feature type="binding site" evidence="14">
    <location>
        <position position="35"/>
    </location>
    <ligand>
        <name>L-threonine</name>
        <dbReference type="ChEBI" id="CHEBI:57926"/>
    </ligand>
</feature>
<keyword evidence="5 13" id="KW-0963">Cytoplasm</keyword>
<dbReference type="GO" id="GO:0005524">
    <property type="term" value="F:ATP binding"/>
    <property type="evidence" value="ECO:0007669"/>
    <property type="project" value="UniProtKB-UniRule"/>
</dbReference>
<dbReference type="NCBIfam" id="TIGR00057">
    <property type="entry name" value="L-threonylcarbamoyladenylate synthase"/>
    <property type="match status" value="1"/>
</dbReference>
<organism evidence="16">
    <name type="scientific">uncultured Gemmatimonadota bacterium</name>
    <dbReference type="NCBI Taxonomy" id="203437"/>
    <lineage>
        <taxon>Bacteria</taxon>
        <taxon>Pseudomonadati</taxon>
        <taxon>Gemmatimonadota</taxon>
        <taxon>environmental samples</taxon>
    </lineage>
</organism>
<evidence type="ECO:0000256" key="13">
    <source>
        <dbReference type="PIRNR" id="PIRNR004930"/>
    </source>
</evidence>
<evidence type="ECO:0000256" key="2">
    <source>
        <dbReference type="ARBA" id="ARBA00007663"/>
    </source>
</evidence>
<dbReference type="GO" id="GO:0061710">
    <property type="term" value="F:L-threonylcarbamoyladenylate synthase"/>
    <property type="evidence" value="ECO:0007669"/>
    <property type="project" value="UniProtKB-EC"/>
</dbReference>